<dbReference type="GO" id="GO:0030599">
    <property type="term" value="F:pectinesterase activity"/>
    <property type="evidence" value="ECO:0007669"/>
    <property type="project" value="InterPro"/>
</dbReference>
<accession>A0A4R2B8G2</accession>
<dbReference type="InterPro" id="IPR006584">
    <property type="entry name" value="Cellulose-bd_IV"/>
</dbReference>
<comment type="similarity">
    <text evidence="1">Belongs to the pectinesterase family.</text>
</comment>
<keyword evidence="8" id="KW-1185">Reference proteome</keyword>
<dbReference type="SUPFAM" id="SSF81853">
    <property type="entry name" value="Family 10 polysaccharide lyase"/>
    <property type="match status" value="1"/>
</dbReference>
<dbReference type="Pfam" id="PF09492">
    <property type="entry name" value="Pec_lyase"/>
    <property type="match status" value="1"/>
</dbReference>
<dbReference type="Pfam" id="PF03422">
    <property type="entry name" value="CBM_6"/>
    <property type="match status" value="1"/>
</dbReference>
<evidence type="ECO:0000313" key="8">
    <source>
        <dbReference type="Proteomes" id="UP000295689"/>
    </source>
</evidence>
<evidence type="ECO:0000256" key="2">
    <source>
        <dbReference type="ARBA" id="ARBA00022729"/>
    </source>
</evidence>
<dbReference type="PANTHER" id="PTHR31321:SF57">
    <property type="entry name" value="PECTINESTERASE 53-RELATED"/>
    <property type="match status" value="1"/>
</dbReference>
<dbReference type="PROSITE" id="PS51175">
    <property type="entry name" value="CBM6"/>
    <property type="match status" value="2"/>
</dbReference>
<gene>
    <name evidence="7" type="ORF">EV146_11058</name>
</gene>
<dbReference type="Proteomes" id="UP000295689">
    <property type="component" value="Unassembled WGS sequence"/>
</dbReference>
<dbReference type="GO" id="GO:0030246">
    <property type="term" value="F:carbohydrate binding"/>
    <property type="evidence" value="ECO:0007669"/>
    <property type="project" value="InterPro"/>
</dbReference>
<dbReference type="InterPro" id="IPR005084">
    <property type="entry name" value="CBM6"/>
</dbReference>
<evidence type="ECO:0000259" key="6">
    <source>
        <dbReference type="PROSITE" id="PS51175"/>
    </source>
</evidence>
<protein>
    <submittedName>
        <fullName evidence="7">PelA/Pel-15E family pectate lyase</fullName>
    </submittedName>
</protein>
<dbReference type="InterPro" id="IPR008979">
    <property type="entry name" value="Galactose-bd-like_sf"/>
</dbReference>
<dbReference type="GO" id="GO:0016829">
    <property type="term" value="F:lyase activity"/>
    <property type="evidence" value="ECO:0007669"/>
    <property type="project" value="UniProtKB-KW"/>
</dbReference>
<evidence type="ECO:0000256" key="3">
    <source>
        <dbReference type="ARBA" id="ARBA00022801"/>
    </source>
</evidence>
<dbReference type="Gene3D" id="2.60.120.260">
    <property type="entry name" value="Galactose-binding domain-like"/>
    <property type="match status" value="2"/>
</dbReference>
<dbReference type="InterPro" id="IPR012669">
    <property type="entry name" value="Pectate_lyase"/>
</dbReference>
<feature type="signal peptide" evidence="5">
    <location>
        <begin position="1"/>
        <end position="25"/>
    </location>
</feature>
<keyword evidence="3" id="KW-0378">Hydrolase</keyword>
<keyword evidence="2 5" id="KW-0732">Signal</keyword>
<evidence type="ECO:0000256" key="5">
    <source>
        <dbReference type="SAM" id="SignalP"/>
    </source>
</evidence>
<name>A0A4R2B8G2_9BACI</name>
<dbReference type="CDD" id="cd04082">
    <property type="entry name" value="CBM35_pectate_lyase-like"/>
    <property type="match status" value="2"/>
</dbReference>
<dbReference type="AlphaFoldDB" id="A0A4R2B8G2"/>
<dbReference type="Gene3D" id="2.160.20.10">
    <property type="entry name" value="Single-stranded right-handed beta-helix, Pectin lyase-like"/>
    <property type="match status" value="1"/>
</dbReference>
<evidence type="ECO:0000256" key="1">
    <source>
        <dbReference type="ARBA" id="ARBA00008891"/>
    </source>
</evidence>
<feature type="domain" description="CBM6" evidence="6">
    <location>
        <begin position="43"/>
        <end position="168"/>
    </location>
</feature>
<organism evidence="7 8">
    <name type="scientific">Mesobacillus foraminis</name>
    <dbReference type="NCBI Taxonomy" id="279826"/>
    <lineage>
        <taxon>Bacteria</taxon>
        <taxon>Bacillati</taxon>
        <taxon>Bacillota</taxon>
        <taxon>Bacilli</taxon>
        <taxon>Bacillales</taxon>
        <taxon>Bacillaceae</taxon>
        <taxon>Mesobacillus</taxon>
    </lineage>
</organism>
<dbReference type="InterPro" id="IPR011050">
    <property type="entry name" value="Pectin_lyase_fold/virulence"/>
</dbReference>
<evidence type="ECO:0000256" key="4">
    <source>
        <dbReference type="ARBA" id="ARBA00023085"/>
    </source>
</evidence>
<dbReference type="Pfam" id="PF01095">
    <property type="entry name" value="Pectinesterase"/>
    <property type="match status" value="1"/>
</dbReference>
<dbReference type="GO" id="GO:0009279">
    <property type="term" value="C:cell outer membrane"/>
    <property type="evidence" value="ECO:0007669"/>
    <property type="project" value="TreeGrafter"/>
</dbReference>
<dbReference type="NCBIfam" id="TIGR02474">
    <property type="entry name" value="pec_lyase"/>
    <property type="match status" value="1"/>
</dbReference>
<dbReference type="SUPFAM" id="SSF49785">
    <property type="entry name" value="Galactose-binding domain-like"/>
    <property type="match status" value="2"/>
</dbReference>
<dbReference type="InterPro" id="IPR012334">
    <property type="entry name" value="Pectin_lyas_fold"/>
</dbReference>
<dbReference type="Pfam" id="PF16990">
    <property type="entry name" value="CBM_35"/>
    <property type="match status" value="1"/>
</dbReference>
<keyword evidence="7" id="KW-0456">Lyase</keyword>
<sequence>MKMQPKKIRLTASVIMAGSFFLSSAVPTVQVQAAGESAPGYGQIYEAEHAGGQGVISDNKHPGFTGDGFVDYKPNEPGGYIEWTVKVEEAAEYVLAIRYANGNSDNRHAKLTVDGKVVEEQLDFHQSGDFDDYIYVTTQAELAPGEHKIRLTATAPNGGANIDHLSVYRLVDITSEAEEAVSEGIVLDNKHHGFTGSGFADFNPNVPGGYLEWKVNVPEAGEYNLDFRYAHGGGSERPAKVSINGKDAEELRFPPTDWTKWTNESMGAVLQKGENTIRLTATGSEGGGNIDHLRVHNHLKTDNSLVPVETEEVELSKLIDGLTMKKLKQLGVIGDTEEKQNVEVTFLEFLALINNAFGFDNDEVFKNLESKQAYGNIPAESWGNYIAEVAADHHYVPEFLWKELKPDQVLEKEHIALIAGDLLDMIEDDKEGSNMLGQLAKQGIMNPNSDKNFGIKDNMNWQEAKDLVQRLAAASDKETNKVNIARVDALRSNLIAVTFNGTFDDFDYKDLAISVPRGSWDSLTPQLDRDLRISKAAKGTDAFGNTVLILESMDELNGDSFILEEETQEFKGNVEEAIRQANHMLSWQMDHGGWSKAIDYSKAWDGKAPRSPWVNKDGVELGTIDNDGTVKEIRYLAEVYSVTKDERYKESIEAGMDFLMDLQYDTGGFAQVYPRRGNYSDMVTFNDNAMIRVLTMFDDILNKKYPFNSGVIDESYYEMIEKSMDKAIHYILNAQIETDGVLKAWCAQHDPSTYEPVGARSYEHPSISGSESVGIVKFLMSRPNQTPEIKKAVQSALKWFDDSKLEGIRYVSGGTADGEYFVKDLNAVTWYRFYDPVTNEPIFSGRDGVIKRDIKEIEAERRNGYSWGGSYARQLLETAKTTGFFEGKVYARVLDDQSRDVLGRTLVKGQVEKLEDYSRELEKIPSELTVAQDGSGEYGNVQDAIDAVPSKNSEPVVINIKNGVYKEVISIPADKPYVTLIGESAEGTIIDFDNYAGKDNGLGGTLGFESATAILKASDFTAENLTFKNSFDEASVDVDGEQALAAYARGERMAFKNVRFLGNQDTLLAHSGKQYYYNCYIEGDVDFIYGGARAVFEESTIHSLSRGSNSNNGYITAASTPVDQPFGFLIINSKLTSNAPADTVYLGRPWRDHGNVVFKNSYMGEHIKTVGWTEMGGRQPEDARLFEYKNEGPGAVINEDRRQLSDEEAAKYTVENVLDGWVPKFKN</sequence>
<dbReference type="Gene3D" id="1.50.10.20">
    <property type="match status" value="1"/>
</dbReference>
<feature type="chain" id="PRO_5039672898" evidence="5">
    <location>
        <begin position="26"/>
        <end position="1227"/>
    </location>
</feature>
<dbReference type="SUPFAM" id="SSF51126">
    <property type="entry name" value="Pectin lyase-like"/>
    <property type="match status" value="1"/>
</dbReference>
<comment type="caution">
    <text evidence="7">The sequence shown here is derived from an EMBL/GenBank/DDBJ whole genome shotgun (WGS) entry which is preliminary data.</text>
</comment>
<dbReference type="EMBL" id="SLVV01000010">
    <property type="protein sequence ID" value="TCN22575.1"/>
    <property type="molecule type" value="Genomic_DNA"/>
</dbReference>
<proteinExistence type="inferred from homology"/>
<reference evidence="7 8" key="1">
    <citation type="journal article" date="2015" name="Stand. Genomic Sci.">
        <title>Genomic Encyclopedia of Bacterial and Archaeal Type Strains, Phase III: the genomes of soil and plant-associated and newly described type strains.</title>
        <authorList>
            <person name="Whitman W.B."/>
            <person name="Woyke T."/>
            <person name="Klenk H.P."/>
            <person name="Zhou Y."/>
            <person name="Lilburn T.G."/>
            <person name="Beck B.J."/>
            <person name="De Vos P."/>
            <person name="Vandamme P."/>
            <person name="Eisen J.A."/>
            <person name="Garrity G."/>
            <person name="Hugenholtz P."/>
            <person name="Kyrpides N.C."/>
        </authorList>
    </citation>
    <scope>NUCLEOTIDE SEQUENCE [LARGE SCALE GENOMIC DNA]</scope>
    <source>
        <strain evidence="7 8">CV53</strain>
    </source>
</reference>
<evidence type="ECO:0000313" key="7">
    <source>
        <dbReference type="EMBL" id="TCN22575.1"/>
    </source>
</evidence>
<dbReference type="PANTHER" id="PTHR31321">
    <property type="entry name" value="ACYL-COA THIOESTER HYDROLASE YBHC-RELATED"/>
    <property type="match status" value="1"/>
</dbReference>
<dbReference type="SMART" id="SM00606">
    <property type="entry name" value="CBD_IV"/>
    <property type="match status" value="1"/>
</dbReference>
<dbReference type="GO" id="GO:0042545">
    <property type="term" value="P:cell wall modification"/>
    <property type="evidence" value="ECO:0007669"/>
    <property type="project" value="InterPro"/>
</dbReference>
<keyword evidence="4" id="KW-0063">Aspartyl esterase</keyword>
<dbReference type="InterPro" id="IPR000070">
    <property type="entry name" value="Pectinesterase_cat"/>
</dbReference>
<feature type="domain" description="CBM6" evidence="6">
    <location>
        <begin position="173"/>
        <end position="296"/>
    </location>
</feature>